<evidence type="ECO:0000313" key="2">
    <source>
        <dbReference type="EMBL" id="VDI21623.1"/>
    </source>
</evidence>
<keyword evidence="3" id="KW-1185">Reference proteome</keyword>
<feature type="signal peptide" evidence="1">
    <location>
        <begin position="1"/>
        <end position="23"/>
    </location>
</feature>
<dbReference type="AlphaFoldDB" id="A0A8B6DMT8"/>
<dbReference type="Proteomes" id="UP000596742">
    <property type="component" value="Unassembled WGS sequence"/>
</dbReference>
<dbReference type="OrthoDB" id="6136115at2759"/>
<reference evidence="2" key="1">
    <citation type="submission" date="2018-11" db="EMBL/GenBank/DDBJ databases">
        <authorList>
            <person name="Alioto T."/>
            <person name="Alioto T."/>
        </authorList>
    </citation>
    <scope>NUCLEOTIDE SEQUENCE</scope>
</reference>
<dbReference type="EMBL" id="UYJE01003705">
    <property type="protein sequence ID" value="VDI21623.1"/>
    <property type="molecule type" value="Genomic_DNA"/>
</dbReference>
<gene>
    <name evidence="2" type="ORF">MGAL_10B077128</name>
</gene>
<comment type="caution">
    <text evidence="2">The sequence shown here is derived from an EMBL/GenBank/DDBJ whole genome shotgun (WGS) entry which is preliminary data.</text>
</comment>
<organism evidence="2 3">
    <name type="scientific">Mytilus galloprovincialis</name>
    <name type="common">Mediterranean mussel</name>
    <dbReference type="NCBI Taxonomy" id="29158"/>
    <lineage>
        <taxon>Eukaryota</taxon>
        <taxon>Metazoa</taxon>
        <taxon>Spiralia</taxon>
        <taxon>Lophotrochozoa</taxon>
        <taxon>Mollusca</taxon>
        <taxon>Bivalvia</taxon>
        <taxon>Autobranchia</taxon>
        <taxon>Pteriomorphia</taxon>
        <taxon>Mytilida</taxon>
        <taxon>Mytiloidea</taxon>
        <taxon>Mytilidae</taxon>
        <taxon>Mytilinae</taxon>
        <taxon>Mytilus</taxon>
    </lineage>
</organism>
<feature type="non-terminal residue" evidence="2">
    <location>
        <position position="149"/>
    </location>
</feature>
<feature type="non-terminal residue" evidence="2">
    <location>
        <position position="1"/>
    </location>
</feature>
<evidence type="ECO:0000313" key="3">
    <source>
        <dbReference type="Proteomes" id="UP000596742"/>
    </source>
</evidence>
<evidence type="ECO:0000256" key="1">
    <source>
        <dbReference type="SAM" id="SignalP"/>
    </source>
</evidence>
<feature type="chain" id="PRO_5032988261" description="EB domain-containing protein" evidence="1">
    <location>
        <begin position="24"/>
        <end position="149"/>
    </location>
</feature>
<proteinExistence type="predicted"/>
<protein>
    <recommendedName>
        <fullName evidence="4">EB domain-containing protein</fullName>
    </recommendedName>
</protein>
<name>A0A8B6DMT8_MYTGA</name>
<accession>A0A8B6DMT8</accession>
<evidence type="ECO:0008006" key="4">
    <source>
        <dbReference type="Google" id="ProtNLM"/>
    </source>
</evidence>
<sequence>ASLSTVLFLLLPLVSLYFSHAAAAGTALLGGTCTNNATCSSIANSLCNTGKKCQCFDTYYKENNTVCKLKIAVGGNCNASVPCGDDNAVCLTTCKCKDTHFEDSNSCILRISPKTKCGSSGNSSCVDNAYCNKTNFCECGKGFTASKTS</sequence>
<keyword evidence="1" id="KW-0732">Signal</keyword>